<dbReference type="RefSeq" id="WP_096380108.1">
    <property type="nucleotide sequence ID" value="NZ_AP014940.1"/>
</dbReference>
<evidence type="ECO:0000256" key="6">
    <source>
        <dbReference type="ARBA" id="ARBA00022989"/>
    </source>
</evidence>
<reference evidence="11 12" key="1">
    <citation type="journal article" date="2017" name="DNA Res.">
        <title>Complete genome sequence and expression profile of the commercial lytic enzyme producer Lysobacter enzymogenes M497-1.</title>
        <authorList>
            <person name="Takami H."/>
            <person name="Toyoda A."/>
            <person name="Uchiyama I."/>
            <person name="Itoh T."/>
            <person name="Takaki Y."/>
            <person name="Arai W."/>
            <person name="Nishi S."/>
            <person name="Kawai M."/>
            <person name="Shinya K."/>
            <person name="Ikeda H."/>
        </authorList>
    </citation>
    <scope>NUCLEOTIDE SEQUENCE [LARGE SCALE GENOMIC DNA]</scope>
    <source>
        <strain evidence="11 12">M497-1</strain>
    </source>
</reference>
<dbReference type="Gene3D" id="3.40.50.300">
    <property type="entry name" value="P-loop containing nucleotide triphosphate hydrolases"/>
    <property type="match status" value="1"/>
</dbReference>
<dbReference type="SMART" id="SM00382">
    <property type="entry name" value="AAA"/>
    <property type="match status" value="1"/>
</dbReference>
<evidence type="ECO:0000256" key="4">
    <source>
        <dbReference type="ARBA" id="ARBA00022741"/>
    </source>
</evidence>
<dbReference type="PANTHER" id="PTHR24223">
    <property type="entry name" value="ATP-BINDING CASSETTE SUB-FAMILY C"/>
    <property type="match status" value="1"/>
</dbReference>
<feature type="domain" description="ABC transmembrane type-1" evidence="10">
    <location>
        <begin position="16"/>
        <end position="306"/>
    </location>
</feature>
<feature type="transmembrane region" description="Helical" evidence="8">
    <location>
        <begin position="60"/>
        <end position="79"/>
    </location>
</feature>
<dbReference type="GO" id="GO:0140359">
    <property type="term" value="F:ABC-type transporter activity"/>
    <property type="evidence" value="ECO:0007669"/>
    <property type="project" value="InterPro"/>
</dbReference>
<feature type="transmembrane region" description="Helical" evidence="8">
    <location>
        <begin position="139"/>
        <end position="159"/>
    </location>
</feature>
<evidence type="ECO:0000259" key="9">
    <source>
        <dbReference type="PROSITE" id="PS50893"/>
    </source>
</evidence>
<dbReference type="KEGG" id="lem:LEN_4021"/>
<dbReference type="InterPro" id="IPR005898">
    <property type="entry name" value="Cyc_pep_transpt_SyrD/YojI"/>
</dbReference>
<dbReference type="GO" id="GO:0005524">
    <property type="term" value="F:ATP binding"/>
    <property type="evidence" value="ECO:0007669"/>
    <property type="project" value="UniProtKB-KW"/>
</dbReference>
<sequence length="591" mass="65686">MKLFDLFIQRAPNRIFLSIVLGALSGICYSLLIPLVQAGINGSGGAASGGDSAVFLGFEVYQYKLALVFFAICAFVLVTRSISQVSLMRVAMDVTTELRKTLYQQIARAPIADLERIGSSKLIATITTDVGRIVFGARALPDLLISAVTIVGMLGFMAYLNFSVFVFVLQAIAFGVVTYQIPVFIANRYFQRSRQRIDSLQEAIQGLIAGAKELKLDADKRERYFQDVLMENEYAVLEADKAGNTVVRLAANYGDMISFFVIGVIAYVFINYHAITPSELTGVVMAMLYITTPIALVINTVPSVVMAKISLNKVNSIMRSIPAESYPAAKSADVPAWDELRVRGLRYQHRGSKDEAGFQIGPIDLDIRRGEVTFIVGGNGSGKSTLSKLLTLHYSASEGEILFGEQRLDADNFAAYRQRICAIYSDYYLFDRLLCERKPEEEERIKEYMALLKLEDKLAIEQRRFSTTALSDGQRKRLALLAALLEDKDLYLFDEWAADQDPSFKEVFYRRIVHELKARGKAVIVISHDDRFFDEADRLIYMEQGRVRETIDRPRLALAAGSVALAAAVIPQSLGRPAAAQEAFAIADQEP</sequence>
<evidence type="ECO:0000256" key="8">
    <source>
        <dbReference type="SAM" id="Phobius"/>
    </source>
</evidence>
<dbReference type="GO" id="GO:0005886">
    <property type="term" value="C:plasma membrane"/>
    <property type="evidence" value="ECO:0007669"/>
    <property type="project" value="UniProtKB-SubCell"/>
</dbReference>
<keyword evidence="5" id="KW-0067">ATP-binding</keyword>
<keyword evidence="7 8" id="KW-0472">Membrane</keyword>
<protein>
    <submittedName>
        <fullName evidence="11">Cyclic peptide transporter</fullName>
    </submittedName>
</protein>
<evidence type="ECO:0000256" key="7">
    <source>
        <dbReference type="ARBA" id="ARBA00023136"/>
    </source>
</evidence>
<keyword evidence="3 8" id="KW-0812">Transmembrane</keyword>
<evidence type="ECO:0000256" key="5">
    <source>
        <dbReference type="ARBA" id="ARBA00022840"/>
    </source>
</evidence>
<dbReference type="PROSITE" id="PS50929">
    <property type="entry name" value="ABC_TM1F"/>
    <property type="match status" value="1"/>
</dbReference>
<organism evidence="11 12">
    <name type="scientific">Lysobacter enzymogenes</name>
    <dbReference type="NCBI Taxonomy" id="69"/>
    <lineage>
        <taxon>Bacteria</taxon>
        <taxon>Pseudomonadati</taxon>
        <taxon>Pseudomonadota</taxon>
        <taxon>Gammaproteobacteria</taxon>
        <taxon>Lysobacterales</taxon>
        <taxon>Lysobacteraceae</taxon>
        <taxon>Lysobacter</taxon>
    </lineage>
</organism>
<accession>A0AAU9AQ28</accession>
<evidence type="ECO:0000256" key="2">
    <source>
        <dbReference type="ARBA" id="ARBA00022448"/>
    </source>
</evidence>
<dbReference type="Proteomes" id="UP000218824">
    <property type="component" value="Chromosome"/>
</dbReference>
<dbReference type="InterPro" id="IPR036640">
    <property type="entry name" value="ABC1_TM_sf"/>
</dbReference>
<dbReference type="Gene3D" id="1.20.1560.10">
    <property type="entry name" value="ABC transporter type 1, transmembrane domain"/>
    <property type="match status" value="1"/>
</dbReference>
<proteinExistence type="predicted"/>
<evidence type="ECO:0000259" key="10">
    <source>
        <dbReference type="PROSITE" id="PS50929"/>
    </source>
</evidence>
<dbReference type="InterPro" id="IPR003439">
    <property type="entry name" value="ABC_transporter-like_ATP-bd"/>
</dbReference>
<gene>
    <name evidence="11" type="ORF">LEN_4021</name>
</gene>
<dbReference type="Pfam" id="PF00005">
    <property type="entry name" value="ABC_tran"/>
    <property type="match status" value="1"/>
</dbReference>
<dbReference type="GO" id="GO:1904680">
    <property type="term" value="F:peptide transmembrane transporter activity"/>
    <property type="evidence" value="ECO:0007669"/>
    <property type="project" value="InterPro"/>
</dbReference>
<dbReference type="EMBL" id="AP014940">
    <property type="protein sequence ID" value="BAV99508.1"/>
    <property type="molecule type" value="Genomic_DNA"/>
</dbReference>
<dbReference type="PROSITE" id="PS50893">
    <property type="entry name" value="ABC_TRANSPORTER_2"/>
    <property type="match status" value="1"/>
</dbReference>
<dbReference type="InterPro" id="IPR011527">
    <property type="entry name" value="ABC1_TM_dom"/>
</dbReference>
<dbReference type="GO" id="GO:0015833">
    <property type="term" value="P:peptide transport"/>
    <property type="evidence" value="ECO:0007669"/>
    <property type="project" value="InterPro"/>
</dbReference>
<keyword evidence="4" id="KW-0547">Nucleotide-binding</keyword>
<evidence type="ECO:0000313" key="11">
    <source>
        <dbReference type="EMBL" id="BAV99508.1"/>
    </source>
</evidence>
<evidence type="ECO:0000313" key="12">
    <source>
        <dbReference type="Proteomes" id="UP000218824"/>
    </source>
</evidence>
<feature type="transmembrane region" description="Helical" evidence="8">
    <location>
        <begin position="257"/>
        <end position="275"/>
    </location>
</feature>
<evidence type="ECO:0000256" key="1">
    <source>
        <dbReference type="ARBA" id="ARBA00004651"/>
    </source>
</evidence>
<dbReference type="Pfam" id="PF00664">
    <property type="entry name" value="ABC_membrane"/>
    <property type="match status" value="1"/>
</dbReference>
<name>A0AAU9AQ28_LYSEN</name>
<feature type="transmembrane region" description="Helical" evidence="8">
    <location>
        <begin position="165"/>
        <end position="186"/>
    </location>
</feature>
<feature type="domain" description="ABC transporter" evidence="9">
    <location>
        <begin position="340"/>
        <end position="569"/>
    </location>
</feature>
<dbReference type="SUPFAM" id="SSF90123">
    <property type="entry name" value="ABC transporter transmembrane region"/>
    <property type="match status" value="1"/>
</dbReference>
<dbReference type="InterPro" id="IPR027417">
    <property type="entry name" value="P-loop_NTPase"/>
</dbReference>
<dbReference type="GO" id="GO:0016887">
    <property type="term" value="F:ATP hydrolysis activity"/>
    <property type="evidence" value="ECO:0007669"/>
    <property type="project" value="InterPro"/>
</dbReference>
<dbReference type="SUPFAM" id="SSF52540">
    <property type="entry name" value="P-loop containing nucleoside triphosphate hydrolases"/>
    <property type="match status" value="1"/>
</dbReference>
<dbReference type="InterPro" id="IPR050173">
    <property type="entry name" value="ABC_transporter_C-like"/>
</dbReference>
<keyword evidence="2" id="KW-0813">Transport</keyword>
<feature type="transmembrane region" description="Helical" evidence="8">
    <location>
        <begin position="15"/>
        <end position="40"/>
    </location>
</feature>
<evidence type="ECO:0000256" key="3">
    <source>
        <dbReference type="ARBA" id="ARBA00022692"/>
    </source>
</evidence>
<dbReference type="GeneID" id="83065810"/>
<dbReference type="InterPro" id="IPR003593">
    <property type="entry name" value="AAA+_ATPase"/>
</dbReference>
<comment type="subcellular location">
    <subcellularLocation>
        <location evidence="1">Cell membrane</location>
        <topology evidence="1">Multi-pass membrane protein</topology>
    </subcellularLocation>
</comment>
<keyword evidence="6 8" id="KW-1133">Transmembrane helix</keyword>
<dbReference type="NCBIfam" id="TIGR01194">
    <property type="entry name" value="cyc_pep_trnsptr"/>
    <property type="match status" value="1"/>
</dbReference>
<feature type="transmembrane region" description="Helical" evidence="8">
    <location>
        <begin position="287"/>
        <end position="311"/>
    </location>
</feature>
<dbReference type="AlphaFoldDB" id="A0AAU9AQ28"/>